<dbReference type="InterPro" id="IPR020574">
    <property type="entry name" value="Ribosomal_uS9_CS"/>
</dbReference>
<accession>A0A932I0I6</accession>
<dbReference type="InterPro" id="IPR020568">
    <property type="entry name" value="Ribosomal_Su5_D2-typ_SF"/>
</dbReference>
<dbReference type="InterPro" id="IPR000754">
    <property type="entry name" value="Ribosomal_uS9"/>
</dbReference>
<organism evidence="7 8">
    <name type="scientific">Tectimicrobiota bacterium</name>
    <dbReference type="NCBI Taxonomy" id="2528274"/>
    <lineage>
        <taxon>Bacteria</taxon>
        <taxon>Pseudomonadati</taxon>
        <taxon>Nitrospinota/Tectimicrobiota group</taxon>
        <taxon>Candidatus Tectimicrobiota</taxon>
    </lineage>
</organism>
<sequence>MATPTTYYATGKRKTSIARVWMFPGDGRILVNNTPVDEYFLRDTSLMIIKQPFDLTGTWGRFDVRVSVQGGGLSGQAGAVRHGISKALLGVDAAFRGILKKAGLITRDSRVKERKKYGRAAARKSFQFSKR</sequence>
<comment type="caution">
    <text evidence="7">The sequence shown here is derived from an EMBL/GenBank/DDBJ whole genome shotgun (WGS) entry which is preliminary data.</text>
</comment>
<dbReference type="Gene3D" id="3.30.230.10">
    <property type="match status" value="1"/>
</dbReference>
<gene>
    <name evidence="5 7" type="primary">rpsI</name>
    <name evidence="7" type="ORF">HYZ11_06200</name>
</gene>
<dbReference type="EMBL" id="JACPUR010000016">
    <property type="protein sequence ID" value="MBI3127176.1"/>
    <property type="molecule type" value="Genomic_DNA"/>
</dbReference>
<evidence type="ECO:0000256" key="5">
    <source>
        <dbReference type="HAMAP-Rule" id="MF_00532"/>
    </source>
</evidence>
<dbReference type="PANTHER" id="PTHR21569:SF1">
    <property type="entry name" value="SMALL RIBOSOMAL SUBUNIT PROTEIN US9M"/>
    <property type="match status" value="1"/>
</dbReference>
<dbReference type="Proteomes" id="UP000782312">
    <property type="component" value="Unassembled WGS sequence"/>
</dbReference>
<dbReference type="PROSITE" id="PS00360">
    <property type="entry name" value="RIBOSOMAL_S9"/>
    <property type="match status" value="1"/>
</dbReference>
<dbReference type="AlphaFoldDB" id="A0A932I0I6"/>
<evidence type="ECO:0000313" key="7">
    <source>
        <dbReference type="EMBL" id="MBI3127176.1"/>
    </source>
</evidence>
<evidence type="ECO:0000256" key="3">
    <source>
        <dbReference type="ARBA" id="ARBA00023274"/>
    </source>
</evidence>
<dbReference type="SUPFAM" id="SSF54211">
    <property type="entry name" value="Ribosomal protein S5 domain 2-like"/>
    <property type="match status" value="1"/>
</dbReference>
<evidence type="ECO:0000256" key="4">
    <source>
        <dbReference type="ARBA" id="ARBA00035259"/>
    </source>
</evidence>
<dbReference type="InterPro" id="IPR014721">
    <property type="entry name" value="Ribsml_uS5_D2-typ_fold_subgr"/>
</dbReference>
<comment type="similarity">
    <text evidence="1 5 6">Belongs to the universal ribosomal protein uS9 family.</text>
</comment>
<evidence type="ECO:0000256" key="2">
    <source>
        <dbReference type="ARBA" id="ARBA00022980"/>
    </source>
</evidence>
<evidence type="ECO:0000313" key="8">
    <source>
        <dbReference type="Proteomes" id="UP000782312"/>
    </source>
</evidence>
<dbReference type="GO" id="GO:0003735">
    <property type="term" value="F:structural constituent of ribosome"/>
    <property type="evidence" value="ECO:0007669"/>
    <property type="project" value="InterPro"/>
</dbReference>
<dbReference type="PANTHER" id="PTHR21569">
    <property type="entry name" value="RIBOSOMAL PROTEIN S9"/>
    <property type="match status" value="1"/>
</dbReference>
<keyword evidence="2 5" id="KW-0689">Ribosomal protein</keyword>
<keyword evidence="3 5" id="KW-0687">Ribonucleoprotein</keyword>
<dbReference type="HAMAP" id="MF_00532_B">
    <property type="entry name" value="Ribosomal_uS9_B"/>
    <property type="match status" value="1"/>
</dbReference>
<proteinExistence type="inferred from homology"/>
<dbReference type="InterPro" id="IPR023035">
    <property type="entry name" value="Ribosomal_uS9_bac/plastid"/>
</dbReference>
<evidence type="ECO:0000256" key="6">
    <source>
        <dbReference type="RuleBase" id="RU003815"/>
    </source>
</evidence>
<reference evidence="7" key="1">
    <citation type="submission" date="2020-07" db="EMBL/GenBank/DDBJ databases">
        <title>Huge and variable diversity of episymbiotic CPR bacteria and DPANN archaea in groundwater ecosystems.</title>
        <authorList>
            <person name="He C.Y."/>
            <person name="Keren R."/>
            <person name="Whittaker M."/>
            <person name="Farag I.F."/>
            <person name="Doudna J."/>
            <person name="Cate J.H.D."/>
            <person name="Banfield J.F."/>
        </authorList>
    </citation>
    <scope>NUCLEOTIDE SEQUENCE</scope>
    <source>
        <strain evidence="7">NC_groundwater_763_Ag_S-0.2um_68_21</strain>
    </source>
</reference>
<protein>
    <recommendedName>
        <fullName evidence="4 5">Small ribosomal subunit protein uS9</fullName>
    </recommendedName>
</protein>
<dbReference type="GO" id="GO:0022627">
    <property type="term" value="C:cytosolic small ribosomal subunit"/>
    <property type="evidence" value="ECO:0007669"/>
    <property type="project" value="TreeGrafter"/>
</dbReference>
<dbReference type="FunFam" id="3.30.230.10:FF:000001">
    <property type="entry name" value="30S ribosomal protein S9"/>
    <property type="match status" value="1"/>
</dbReference>
<dbReference type="GO" id="GO:0003723">
    <property type="term" value="F:RNA binding"/>
    <property type="evidence" value="ECO:0007669"/>
    <property type="project" value="TreeGrafter"/>
</dbReference>
<dbReference type="NCBIfam" id="NF001099">
    <property type="entry name" value="PRK00132.1"/>
    <property type="match status" value="1"/>
</dbReference>
<evidence type="ECO:0000256" key="1">
    <source>
        <dbReference type="ARBA" id="ARBA00005251"/>
    </source>
</evidence>
<dbReference type="GO" id="GO:0006412">
    <property type="term" value="P:translation"/>
    <property type="evidence" value="ECO:0007669"/>
    <property type="project" value="UniProtKB-UniRule"/>
</dbReference>
<name>A0A932I0I6_UNCTE</name>
<dbReference type="Pfam" id="PF00380">
    <property type="entry name" value="Ribosomal_S9"/>
    <property type="match status" value="1"/>
</dbReference>